<dbReference type="SUPFAM" id="SSF46785">
    <property type="entry name" value="Winged helix' DNA-binding domain"/>
    <property type="match status" value="1"/>
</dbReference>
<keyword evidence="2" id="KW-0238">DNA-binding</keyword>
<comment type="caution">
    <text evidence="5">The sequence shown here is derived from an EMBL/GenBank/DDBJ whole genome shotgun (WGS) entry which is preliminary data.</text>
</comment>
<dbReference type="InterPro" id="IPR000835">
    <property type="entry name" value="HTH_MarR-typ"/>
</dbReference>
<evidence type="ECO:0000313" key="6">
    <source>
        <dbReference type="Proteomes" id="UP001500192"/>
    </source>
</evidence>
<dbReference type="InterPro" id="IPR036390">
    <property type="entry name" value="WH_DNA-bd_sf"/>
</dbReference>
<reference evidence="6" key="1">
    <citation type="journal article" date="2019" name="Int. J. Syst. Evol. Microbiol.">
        <title>The Global Catalogue of Microorganisms (GCM) 10K type strain sequencing project: providing services to taxonomists for standard genome sequencing and annotation.</title>
        <authorList>
            <consortium name="The Broad Institute Genomics Platform"/>
            <consortium name="The Broad Institute Genome Sequencing Center for Infectious Disease"/>
            <person name="Wu L."/>
            <person name="Ma J."/>
        </authorList>
    </citation>
    <scope>NUCLEOTIDE SEQUENCE [LARGE SCALE GENOMIC DNA]</scope>
    <source>
        <strain evidence="6">JCM 18054</strain>
    </source>
</reference>
<dbReference type="Gene3D" id="1.10.10.10">
    <property type="entry name" value="Winged helix-like DNA-binding domain superfamily/Winged helix DNA-binding domain"/>
    <property type="match status" value="1"/>
</dbReference>
<feature type="domain" description="HTH marR-type" evidence="4">
    <location>
        <begin position="28"/>
        <end position="87"/>
    </location>
</feature>
<name>A0ABP8VHN4_9PSEU</name>
<protein>
    <submittedName>
        <fullName evidence="5">MarR family transcriptional regulator</fullName>
    </submittedName>
</protein>
<keyword evidence="6" id="KW-1185">Reference proteome</keyword>
<dbReference type="Pfam" id="PF12802">
    <property type="entry name" value="MarR_2"/>
    <property type="match status" value="1"/>
</dbReference>
<gene>
    <name evidence="5" type="ORF">GCM10023214_66500</name>
</gene>
<dbReference type="EMBL" id="BAABIB010000137">
    <property type="protein sequence ID" value="GAA4664261.1"/>
    <property type="molecule type" value="Genomic_DNA"/>
</dbReference>
<dbReference type="PANTHER" id="PTHR38465">
    <property type="entry name" value="HTH-TYPE TRANSCRIPTIONAL REGULATOR MJ1563-RELATED"/>
    <property type="match status" value="1"/>
</dbReference>
<dbReference type="PANTHER" id="PTHR38465:SF2">
    <property type="entry name" value="HTH-TYPE TRANSCRIPTIONAL REGULATOR MMPR5"/>
    <property type="match status" value="1"/>
</dbReference>
<proteinExistence type="predicted"/>
<dbReference type="RefSeq" id="WP_346056098.1">
    <property type="nucleotide sequence ID" value="NZ_BAABIB010000137.1"/>
</dbReference>
<evidence type="ECO:0000259" key="4">
    <source>
        <dbReference type="Pfam" id="PF12802"/>
    </source>
</evidence>
<evidence type="ECO:0000256" key="2">
    <source>
        <dbReference type="ARBA" id="ARBA00023125"/>
    </source>
</evidence>
<evidence type="ECO:0000313" key="5">
    <source>
        <dbReference type="EMBL" id="GAA4664261.1"/>
    </source>
</evidence>
<evidence type="ECO:0000256" key="3">
    <source>
        <dbReference type="ARBA" id="ARBA00023163"/>
    </source>
</evidence>
<organism evidence="5 6">
    <name type="scientific">Amycolatopsis dongchuanensis</name>
    <dbReference type="NCBI Taxonomy" id="1070866"/>
    <lineage>
        <taxon>Bacteria</taxon>
        <taxon>Bacillati</taxon>
        <taxon>Actinomycetota</taxon>
        <taxon>Actinomycetes</taxon>
        <taxon>Pseudonocardiales</taxon>
        <taxon>Pseudonocardiaceae</taxon>
        <taxon>Amycolatopsis</taxon>
    </lineage>
</organism>
<dbReference type="Gene3D" id="1.10.287.160">
    <property type="entry name" value="HR1 repeat"/>
    <property type="match status" value="1"/>
</dbReference>
<dbReference type="InterPro" id="IPR036388">
    <property type="entry name" value="WH-like_DNA-bd_sf"/>
</dbReference>
<dbReference type="InterPro" id="IPR052362">
    <property type="entry name" value="HTH-GbsR_regulator"/>
</dbReference>
<keyword evidence="1" id="KW-0805">Transcription regulation</keyword>
<accession>A0ABP8VHN4</accession>
<dbReference type="Proteomes" id="UP001500192">
    <property type="component" value="Unassembled WGS sequence"/>
</dbReference>
<keyword evidence="3" id="KW-0804">Transcription</keyword>
<sequence>MSTDDPAPLAEGAVRFAEKFGQMLTDAGMPRMPSRVFAMTLASPEGHLTAAELGAALKISPAAVSGAVRYLVQIGLLRRERPAGERRDQFVVHSDYWFEVYSHQDKLYRTLLKTLAEGIDAVGAGTRAGARLQETHDFFAFMAEEMPKLVERWRAGRASGAGA</sequence>
<evidence type="ECO:0000256" key="1">
    <source>
        <dbReference type="ARBA" id="ARBA00023015"/>
    </source>
</evidence>